<evidence type="ECO:0000256" key="1">
    <source>
        <dbReference type="SAM" id="MobiDB-lite"/>
    </source>
</evidence>
<evidence type="ECO:0000313" key="4">
    <source>
        <dbReference type="Proteomes" id="UP000028582"/>
    </source>
</evidence>
<keyword evidence="2" id="KW-0472">Membrane</keyword>
<organism evidence="3 4">
    <name type="scientific">Phytophthora nicotianae P1976</name>
    <dbReference type="NCBI Taxonomy" id="1317066"/>
    <lineage>
        <taxon>Eukaryota</taxon>
        <taxon>Sar</taxon>
        <taxon>Stramenopiles</taxon>
        <taxon>Oomycota</taxon>
        <taxon>Peronosporomycetes</taxon>
        <taxon>Peronosporales</taxon>
        <taxon>Peronosporaceae</taxon>
        <taxon>Phytophthora</taxon>
    </lineage>
</organism>
<sequence length="189" mass="21234">LILSCVLGRHGPVGRRITIPCPSAMRDYHRWRGGLDLHDQLRLQRSSLQLSVHFRKSYKTISWGSLTWQWSMPLSSTARCSSGEKQHQLVMRNFGKCYRLSYTRRLMMTSKRYIQLVGMSTCCIFYILLVHTSCLNFLCGFKCVRGSESGSSISVMSALSAEQKLVSASPPDSTVRPAASKTNASTCMI</sequence>
<accession>A0A080ZA14</accession>
<feature type="non-terminal residue" evidence="3">
    <location>
        <position position="1"/>
    </location>
</feature>
<evidence type="ECO:0000256" key="2">
    <source>
        <dbReference type="SAM" id="Phobius"/>
    </source>
</evidence>
<dbReference type="Proteomes" id="UP000028582">
    <property type="component" value="Unassembled WGS sequence"/>
</dbReference>
<feature type="compositionally biased region" description="Polar residues" evidence="1">
    <location>
        <begin position="180"/>
        <end position="189"/>
    </location>
</feature>
<feature type="transmembrane region" description="Helical" evidence="2">
    <location>
        <begin position="113"/>
        <end position="138"/>
    </location>
</feature>
<comment type="caution">
    <text evidence="3">The sequence shown here is derived from an EMBL/GenBank/DDBJ whole genome shotgun (WGS) entry which is preliminary data.</text>
</comment>
<feature type="non-terminal residue" evidence="3">
    <location>
        <position position="189"/>
    </location>
</feature>
<dbReference type="EMBL" id="ANJA01003483">
    <property type="protein sequence ID" value="ETO63475.1"/>
    <property type="molecule type" value="Genomic_DNA"/>
</dbReference>
<evidence type="ECO:0000313" key="3">
    <source>
        <dbReference type="EMBL" id="ETO63475.1"/>
    </source>
</evidence>
<keyword evidence="2" id="KW-1133">Transmembrane helix</keyword>
<name>A0A080ZA14_PHYNI</name>
<dbReference type="AlphaFoldDB" id="A0A080ZA14"/>
<gene>
    <name evidence="3" type="ORF">F444_18827</name>
</gene>
<feature type="region of interest" description="Disordered" evidence="1">
    <location>
        <begin position="170"/>
        <end position="189"/>
    </location>
</feature>
<proteinExistence type="predicted"/>
<reference evidence="3 4" key="1">
    <citation type="submission" date="2013-11" db="EMBL/GenBank/DDBJ databases">
        <title>The Genome Sequence of Phytophthora parasitica P1976.</title>
        <authorList>
            <consortium name="The Broad Institute Genomics Platform"/>
            <person name="Russ C."/>
            <person name="Tyler B."/>
            <person name="Panabieres F."/>
            <person name="Shan W."/>
            <person name="Tripathy S."/>
            <person name="Grunwald N."/>
            <person name="Machado M."/>
            <person name="Johnson C.S."/>
            <person name="Walker B."/>
            <person name="Young S."/>
            <person name="Zeng Q."/>
            <person name="Gargeya S."/>
            <person name="Fitzgerald M."/>
            <person name="Haas B."/>
            <person name="Abouelleil A."/>
            <person name="Allen A.W."/>
            <person name="Alvarado L."/>
            <person name="Arachchi H.M."/>
            <person name="Berlin A.M."/>
            <person name="Chapman S.B."/>
            <person name="Gainer-Dewar J."/>
            <person name="Goldberg J."/>
            <person name="Griggs A."/>
            <person name="Gujja S."/>
            <person name="Hansen M."/>
            <person name="Howarth C."/>
            <person name="Imamovic A."/>
            <person name="Ireland A."/>
            <person name="Larimer J."/>
            <person name="McCowan C."/>
            <person name="Murphy C."/>
            <person name="Pearson M."/>
            <person name="Poon T.W."/>
            <person name="Priest M."/>
            <person name="Roberts A."/>
            <person name="Saif S."/>
            <person name="Shea T."/>
            <person name="Sisk P."/>
            <person name="Sykes S."/>
            <person name="Wortman J."/>
            <person name="Nusbaum C."/>
            <person name="Birren B."/>
        </authorList>
    </citation>
    <scope>NUCLEOTIDE SEQUENCE [LARGE SCALE GENOMIC DNA]</scope>
    <source>
        <strain evidence="3 4">P1976</strain>
    </source>
</reference>
<protein>
    <submittedName>
        <fullName evidence="3">Uncharacterized protein</fullName>
    </submittedName>
</protein>
<keyword evidence="2" id="KW-0812">Transmembrane</keyword>